<dbReference type="PANTHER" id="PTHR48207:SF3">
    <property type="entry name" value="SUCCINATE--HYDROXYMETHYLGLUTARATE COA-TRANSFERASE"/>
    <property type="match status" value="1"/>
</dbReference>
<reference evidence="2 3" key="1">
    <citation type="submission" date="2019-10" db="EMBL/GenBank/DDBJ databases">
        <title>Cognatihalovulum marinum gen. nov. sp. nov., a new member of the family Rhodobacteraceae isolated from deep seawater of the Northwest Indian Ocean.</title>
        <authorList>
            <person name="Ruan C."/>
            <person name="Wang J."/>
            <person name="Zheng X."/>
            <person name="Song L."/>
            <person name="Zhu Y."/>
            <person name="Huang Y."/>
            <person name="Lu Z."/>
            <person name="Du W."/>
            <person name="Huang L."/>
            <person name="Dai X."/>
        </authorList>
    </citation>
    <scope>NUCLEOTIDE SEQUENCE [LARGE SCALE GENOMIC DNA]</scope>
    <source>
        <strain evidence="2 3">2CG4</strain>
    </source>
</reference>
<accession>A0A6L5Z303</accession>
<dbReference type="InterPro" id="IPR050483">
    <property type="entry name" value="CoA-transferase_III_domain"/>
</dbReference>
<dbReference type="InterPro" id="IPR044855">
    <property type="entry name" value="CoA-Trfase_III_dom3_sf"/>
</dbReference>
<dbReference type="Gene3D" id="3.30.1540.10">
    <property type="entry name" value="formyl-coa transferase, domain 3"/>
    <property type="match status" value="1"/>
</dbReference>
<protein>
    <submittedName>
        <fullName evidence="2">CoA transferase</fullName>
    </submittedName>
</protein>
<dbReference type="Proteomes" id="UP000474957">
    <property type="component" value="Unassembled WGS sequence"/>
</dbReference>
<sequence length="373" mass="39579">MAHLEGVRVLEFSHMVMGPTVGMILADLGAEVIKVEPSGGDKTRTLPGSGAGYFAMYNRNKRSVVLDLKSPEGMGAVRELLKRSDVMVENFRGGALDKLGLGYEDVKAINPGIVYQSCKGFLSGPYENRTALDEVAQMMGGLAYMTGPSGRPLRAGASVIDVTGAMFGVIGILSALLARKDTGQGAEVRASLFETTAFLVGQHIAQGAVTGTPAPPMPERISAWAVYDVFNTADGHMFVGVVSDSQWKALCGAFGLDDWAGDPDMADNRGRVTRREVIMPRLRGIFGALSTEALSARLEEVGLPFAPIRKPDDLLDDPQLAAGGLLEMDLPDGKRVRLPALPLEIDGARLGLRASPPSVGADTADVLAELERD</sequence>
<dbReference type="AlphaFoldDB" id="A0A6L5Z303"/>
<evidence type="ECO:0000313" key="2">
    <source>
        <dbReference type="EMBL" id="MSU90907.1"/>
    </source>
</evidence>
<gene>
    <name evidence="2" type="ORF">GE300_15010</name>
</gene>
<comment type="caution">
    <text evidence="2">The sequence shown here is derived from an EMBL/GenBank/DDBJ whole genome shotgun (WGS) entry which is preliminary data.</text>
</comment>
<dbReference type="Gene3D" id="3.40.50.10540">
    <property type="entry name" value="Crotonobetainyl-coa:carnitine coa-transferase, domain 1"/>
    <property type="match status" value="1"/>
</dbReference>
<dbReference type="SUPFAM" id="SSF89796">
    <property type="entry name" value="CoA-transferase family III (CaiB/BaiF)"/>
    <property type="match status" value="1"/>
</dbReference>
<keyword evidence="1 2" id="KW-0808">Transferase</keyword>
<dbReference type="InterPro" id="IPR003673">
    <property type="entry name" value="CoA-Trfase_fam_III"/>
</dbReference>
<keyword evidence="3" id="KW-1185">Reference proteome</keyword>
<dbReference type="PANTHER" id="PTHR48207">
    <property type="entry name" value="SUCCINATE--HYDROXYMETHYLGLUTARATE COA-TRANSFERASE"/>
    <property type="match status" value="1"/>
</dbReference>
<evidence type="ECO:0000256" key="1">
    <source>
        <dbReference type="ARBA" id="ARBA00022679"/>
    </source>
</evidence>
<name>A0A6L5Z303_9RHOB</name>
<organism evidence="2 3">
    <name type="scientific">Halovulum marinum</name>
    <dbReference type="NCBI Taxonomy" id="2662447"/>
    <lineage>
        <taxon>Bacteria</taxon>
        <taxon>Pseudomonadati</taxon>
        <taxon>Pseudomonadota</taxon>
        <taxon>Alphaproteobacteria</taxon>
        <taxon>Rhodobacterales</taxon>
        <taxon>Paracoccaceae</taxon>
        <taxon>Halovulum</taxon>
    </lineage>
</organism>
<dbReference type="RefSeq" id="WP_154447524.1">
    <property type="nucleotide sequence ID" value="NZ_WIND01000013.1"/>
</dbReference>
<proteinExistence type="predicted"/>
<dbReference type="InterPro" id="IPR023606">
    <property type="entry name" value="CoA-Trfase_III_dom_1_sf"/>
</dbReference>
<dbReference type="Pfam" id="PF02515">
    <property type="entry name" value="CoA_transf_3"/>
    <property type="match status" value="1"/>
</dbReference>
<dbReference type="GO" id="GO:0008410">
    <property type="term" value="F:CoA-transferase activity"/>
    <property type="evidence" value="ECO:0007669"/>
    <property type="project" value="TreeGrafter"/>
</dbReference>
<dbReference type="EMBL" id="WIND01000013">
    <property type="protein sequence ID" value="MSU90907.1"/>
    <property type="molecule type" value="Genomic_DNA"/>
</dbReference>
<evidence type="ECO:0000313" key="3">
    <source>
        <dbReference type="Proteomes" id="UP000474957"/>
    </source>
</evidence>